<dbReference type="EnsemblMetazoa" id="GBRI003116-RA">
    <property type="protein sequence ID" value="GBRI003116-PA"/>
    <property type="gene ID" value="GBRI003116"/>
</dbReference>
<keyword evidence="4" id="KW-1185">Reference proteome</keyword>
<dbReference type="AlphaFoldDB" id="A0A1A9W1N3"/>
<proteinExistence type="inferred from homology"/>
<dbReference type="GO" id="GO:0098662">
    <property type="term" value="P:inorganic cation transmembrane transport"/>
    <property type="evidence" value="ECO:0007669"/>
    <property type="project" value="TreeGrafter"/>
</dbReference>
<dbReference type="Proteomes" id="UP000091820">
    <property type="component" value="Unassembled WGS sequence"/>
</dbReference>
<dbReference type="STRING" id="37001.A0A1A9W1N3"/>
<dbReference type="PANTHER" id="PTHR31102">
    <property type="match status" value="1"/>
</dbReference>
<sequence length="173" mass="19271">STVAKRLDLLWKFLKPVSFALIGKEINFAVLNAKVVGYGALLVLLGSLFRLIFAYVSTYGGNLTKKERAYITMSGFPKATVQVSFRSYVSTMAYCRHTEPLVTLLYAFSTRGSSVAKISRTSWYVFKYELFCAFMCAYVCVCVCVCAVIDVSVTFVTKSSCIAGLYVAFCWFT</sequence>
<feature type="transmembrane region" description="Helical" evidence="2">
    <location>
        <begin position="130"/>
        <end position="149"/>
    </location>
</feature>
<feature type="transmembrane region" description="Helical" evidence="2">
    <location>
        <begin position="35"/>
        <end position="56"/>
    </location>
</feature>
<name>A0A1A9W1N3_9MUSC</name>
<keyword evidence="2" id="KW-0472">Membrane</keyword>
<reference evidence="4" key="1">
    <citation type="submission" date="2014-03" db="EMBL/GenBank/DDBJ databases">
        <authorList>
            <person name="Aksoy S."/>
            <person name="Warren W."/>
            <person name="Wilson R.K."/>
        </authorList>
    </citation>
    <scope>NUCLEOTIDE SEQUENCE [LARGE SCALE GENOMIC DNA]</scope>
    <source>
        <strain evidence="4">IAEA</strain>
    </source>
</reference>
<organism evidence="3 4">
    <name type="scientific">Glossina brevipalpis</name>
    <dbReference type="NCBI Taxonomy" id="37001"/>
    <lineage>
        <taxon>Eukaryota</taxon>
        <taxon>Metazoa</taxon>
        <taxon>Ecdysozoa</taxon>
        <taxon>Arthropoda</taxon>
        <taxon>Hexapoda</taxon>
        <taxon>Insecta</taxon>
        <taxon>Pterygota</taxon>
        <taxon>Neoptera</taxon>
        <taxon>Endopterygota</taxon>
        <taxon>Diptera</taxon>
        <taxon>Brachycera</taxon>
        <taxon>Muscomorpha</taxon>
        <taxon>Hippoboscoidea</taxon>
        <taxon>Glossinidae</taxon>
        <taxon>Glossina</taxon>
    </lineage>
</organism>
<dbReference type="PANTHER" id="PTHR31102:SF21">
    <property type="entry name" value="NA[+]_H[+] HYDROGEN ANTIPORTER 2, ISOFORM B"/>
    <property type="match status" value="1"/>
</dbReference>
<comment type="similarity">
    <text evidence="1">Belongs to the monovalent cation:proton antiporter 1 (CPA1) transporter (TC 2.A.36) family.</text>
</comment>
<evidence type="ECO:0000256" key="2">
    <source>
        <dbReference type="SAM" id="Phobius"/>
    </source>
</evidence>
<feature type="transmembrane region" description="Helical" evidence="2">
    <location>
        <begin position="155"/>
        <end position="172"/>
    </location>
</feature>
<evidence type="ECO:0000313" key="4">
    <source>
        <dbReference type="Proteomes" id="UP000091820"/>
    </source>
</evidence>
<evidence type="ECO:0000313" key="3">
    <source>
        <dbReference type="EnsemblMetazoa" id="GBRI003116-PA"/>
    </source>
</evidence>
<protein>
    <submittedName>
        <fullName evidence="3">Uncharacterized protein</fullName>
    </submittedName>
</protein>
<keyword evidence="2" id="KW-0812">Transmembrane</keyword>
<keyword evidence="2" id="KW-1133">Transmembrane helix</keyword>
<accession>A0A1A9W1N3</accession>
<dbReference type="InterPro" id="IPR051843">
    <property type="entry name" value="CPA1_transporter"/>
</dbReference>
<dbReference type="VEuPathDB" id="VectorBase:GBRI003116"/>
<evidence type="ECO:0000256" key="1">
    <source>
        <dbReference type="ARBA" id="ARBA00007367"/>
    </source>
</evidence>
<reference evidence="3" key="2">
    <citation type="submission" date="2020-05" db="UniProtKB">
        <authorList>
            <consortium name="EnsemblMetazoa"/>
        </authorList>
    </citation>
    <scope>IDENTIFICATION</scope>
    <source>
        <strain evidence="3">IAEA</strain>
    </source>
</reference>